<protein>
    <submittedName>
        <fullName evidence="3">Tyrosine-type recombinase/integrase</fullName>
    </submittedName>
</protein>
<gene>
    <name evidence="3" type="ORF">G5B17_06970</name>
</gene>
<keyword evidence="1" id="KW-0233">DNA recombination</keyword>
<dbReference type="InterPro" id="IPR050090">
    <property type="entry name" value="Tyrosine_recombinase_XerCD"/>
</dbReference>
<organism evidence="3 4">
    <name type="scientific">Blautia faecis</name>
    <dbReference type="NCBI Taxonomy" id="871665"/>
    <lineage>
        <taxon>Bacteria</taxon>
        <taxon>Bacillati</taxon>
        <taxon>Bacillota</taxon>
        <taxon>Clostridia</taxon>
        <taxon>Lachnospirales</taxon>
        <taxon>Lachnospiraceae</taxon>
        <taxon>Blautia</taxon>
    </lineage>
</organism>
<dbReference type="RefSeq" id="WP_158538801.1">
    <property type="nucleotide sequence ID" value="NZ_JAAITS010000015.1"/>
</dbReference>
<dbReference type="Proteomes" id="UP001644719">
    <property type="component" value="Unassembled WGS sequence"/>
</dbReference>
<dbReference type="PANTHER" id="PTHR30349:SF64">
    <property type="entry name" value="PROPHAGE INTEGRASE INTD-RELATED"/>
    <property type="match status" value="1"/>
</dbReference>
<dbReference type="InterPro" id="IPR002104">
    <property type="entry name" value="Integrase_catalytic"/>
</dbReference>
<accession>A0ABX2H5U5</accession>
<feature type="domain" description="Tyr recombinase" evidence="2">
    <location>
        <begin position="106"/>
        <end position="303"/>
    </location>
</feature>
<proteinExistence type="predicted"/>
<dbReference type="PROSITE" id="PS51898">
    <property type="entry name" value="TYR_RECOMBINASE"/>
    <property type="match status" value="1"/>
</dbReference>
<comment type="caution">
    <text evidence="3">The sequence shown here is derived from an EMBL/GenBank/DDBJ whole genome shotgun (WGS) entry which is preliminary data.</text>
</comment>
<evidence type="ECO:0000313" key="3">
    <source>
        <dbReference type="EMBL" id="NSG85177.1"/>
    </source>
</evidence>
<dbReference type="PANTHER" id="PTHR30349">
    <property type="entry name" value="PHAGE INTEGRASE-RELATED"/>
    <property type="match status" value="1"/>
</dbReference>
<dbReference type="InterPro" id="IPR011010">
    <property type="entry name" value="DNA_brk_join_enz"/>
</dbReference>
<dbReference type="InterPro" id="IPR013762">
    <property type="entry name" value="Integrase-like_cat_sf"/>
</dbReference>
<dbReference type="Gene3D" id="1.10.443.10">
    <property type="entry name" value="Intergrase catalytic core"/>
    <property type="match status" value="1"/>
</dbReference>
<dbReference type="SUPFAM" id="SSF56349">
    <property type="entry name" value="DNA breaking-rejoining enzymes"/>
    <property type="match status" value="1"/>
</dbReference>
<evidence type="ECO:0000259" key="2">
    <source>
        <dbReference type="PROSITE" id="PS51898"/>
    </source>
</evidence>
<evidence type="ECO:0000313" key="4">
    <source>
        <dbReference type="Proteomes" id="UP001644719"/>
    </source>
</evidence>
<sequence length="320" mass="36676">MKQFTFTSQLAPIIWKYLESRQNEGYTSVHCGYYMQELDCLSKELSDAPVVTKELIDAWDLLKPYLSNRSKIVRHNAIRAFAKFAYTQDGISYVPDTSKLKNSSTFTPHIFTVEEIRRLLYAADNLPVRNNAPTRHLVIPAVIRLLYCCGFRIGEVLRLRVKDVDLDTGIITVHNGKGGKDRLVPVHNSVIEYLRSYSAQLPDEREWFFPSACGHYSIKTIYDNFRELLFACNIPHTGNGPRVHDFRHTFAVHTLEKQLSDGYDPMVIVPRLAAYLGHKSYRETCWYIHLTVASFPELSQKLDRAFVGIIPVGGETDEEN</sequence>
<dbReference type="EMBL" id="JAAITS010000015">
    <property type="protein sequence ID" value="NSG85177.1"/>
    <property type="molecule type" value="Genomic_DNA"/>
</dbReference>
<evidence type="ECO:0000256" key="1">
    <source>
        <dbReference type="ARBA" id="ARBA00023172"/>
    </source>
</evidence>
<name>A0ABX2H5U5_9FIRM</name>
<reference evidence="3 4" key="1">
    <citation type="journal article" date="2020" name="Cell Host Microbe">
        <title>Functional and Genomic Variation between Human-Derived Isolates of Lachnospiraceae Reveals Inter- and Intra-Species Diversity.</title>
        <authorList>
            <person name="Sorbara M.T."/>
            <person name="Littmann E.R."/>
            <person name="Fontana E."/>
            <person name="Moody T.U."/>
            <person name="Kohout C.E."/>
            <person name="Gjonbalaj M."/>
            <person name="Eaton V."/>
            <person name="Seok R."/>
            <person name="Leiner I.M."/>
            <person name="Pamer E.G."/>
        </authorList>
    </citation>
    <scope>NUCLEOTIDE SEQUENCE [LARGE SCALE GENOMIC DNA]</scope>
    <source>
        <strain evidence="3 4">MSK.17.74</strain>
    </source>
</reference>
<keyword evidence="4" id="KW-1185">Reference proteome</keyword>
<dbReference type="Pfam" id="PF00589">
    <property type="entry name" value="Phage_integrase"/>
    <property type="match status" value="1"/>
</dbReference>